<dbReference type="Proteomes" id="UP001176961">
    <property type="component" value="Unassembled WGS sequence"/>
</dbReference>
<evidence type="ECO:0000313" key="1">
    <source>
        <dbReference type="EMBL" id="CAJ0594205.1"/>
    </source>
</evidence>
<proteinExistence type="predicted"/>
<organism evidence="1 2">
    <name type="scientific">Cylicocyclus nassatus</name>
    <name type="common">Nematode worm</name>
    <dbReference type="NCBI Taxonomy" id="53992"/>
    <lineage>
        <taxon>Eukaryota</taxon>
        <taxon>Metazoa</taxon>
        <taxon>Ecdysozoa</taxon>
        <taxon>Nematoda</taxon>
        <taxon>Chromadorea</taxon>
        <taxon>Rhabditida</taxon>
        <taxon>Rhabditina</taxon>
        <taxon>Rhabditomorpha</taxon>
        <taxon>Strongyloidea</taxon>
        <taxon>Strongylidae</taxon>
        <taxon>Cylicocyclus</taxon>
    </lineage>
</organism>
<reference evidence="1" key="1">
    <citation type="submission" date="2023-07" db="EMBL/GenBank/DDBJ databases">
        <authorList>
            <consortium name="CYATHOMIX"/>
        </authorList>
    </citation>
    <scope>NUCLEOTIDE SEQUENCE</scope>
    <source>
        <strain evidence="1">N/A</strain>
    </source>
</reference>
<sequence length="203" mass="23519">MIPWQLSRHLKANPRRRGRPCTFANHSAKYLLLDIKFAQNARFFDGYTTEILKLLEFAPSIRKEGRLAIQQLKLDYSPVMCVHTRREDFVTLNVSTDPSIVIRITRHLAKATGFNHFFVFGDDRVFMQMIANNLELDENGNRHFKIVEARYLSDTQHCCKTMVFPNFVLFLDFSLSCKFTCCSFVLATGSSISFIFFIVEEGK</sequence>
<protein>
    <submittedName>
        <fullName evidence="1">Uncharacterized protein</fullName>
    </submittedName>
</protein>
<keyword evidence="2" id="KW-1185">Reference proteome</keyword>
<name>A0AA36GLD9_CYLNA</name>
<evidence type="ECO:0000313" key="2">
    <source>
        <dbReference type="Proteomes" id="UP001176961"/>
    </source>
</evidence>
<dbReference type="AlphaFoldDB" id="A0AA36GLD9"/>
<dbReference type="EMBL" id="CATQJL010000112">
    <property type="protein sequence ID" value="CAJ0594205.1"/>
    <property type="molecule type" value="Genomic_DNA"/>
</dbReference>
<comment type="caution">
    <text evidence="1">The sequence shown here is derived from an EMBL/GenBank/DDBJ whole genome shotgun (WGS) entry which is preliminary data.</text>
</comment>
<accession>A0AA36GLD9</accession>
<gene>
    <name evidence="1" type="ORF">CYNAS_LOCUS6188</name>
</gene>